<feature type="transmembrane region" description="Helical" evidence="2">
    <location>
        <begin position="96"/>
        <end position="116"/>
    </location>
</feature>
<dbReference type="PROSITE" id="PS50924">
    <property type="entry name" value="MHYT"/>
    <property type="match status" value="1"/>
</dbReference>
<name>A0A8H4LET5_9HYPO</name>
<sequence>MSSEDLFGQYLGHVVPQSYNAGFIALSYLVSLVGAASTLELINRRTGSRGLFNHLLLASSAITMGGVSIWCMHFIGNRAVDLANHEPDLQVAYSSGFTAISFFVPIVVLLAAFTAIGTNSSTSWWRVTAGSILCGAAVCGMHYLGNSSIKNYRCIYQPAFIVGAAVIAVFASIIALSILFVFRDMWAHSWWKRSLSAVILAGAVSGMHWCAVVGTRYRLIDVKPNNEPSRIATVIVVICLSLGACIIIAGFAVLRARKMRQTALRAQQVTLGTAMFDKRGRILVDTDGIIPGAAITDSFLEKNNKEGFSNTHPIFHWLFQASRNWNSISPLLDGMKNHLLELPRSGRDNRGIQLVNEHGEMIEDYDITFRQLFCVTASRLAEQLDEHITSMGVLWDDILPTGAYRGRETMKPKRPRSPVSDTTPNGSQPGINAAEKGLHGWQPAYGRGSLMLLVRQVQTDRDADRLTSAGFRFAELHQVSNLIQASMEIQSNDFESTLRSLSMYAGQDRQQPSGAYVGLFAVRARVDSRGFQVLVHNGARHVLPSERLEVGRLEKWHVDFLRQFEGMPVSNLVPRLFDDDVAPTSSKSKAFAKQMGQAIKSLRKSIREPLFEQAVLSPTIVDASGRDGAEAAMITLRLMVPIHSVLSSPDCEFVPLGVLKMHVASDRSQQEFTRGVHREFGSLVQSHRTDTSQQDRPRRSFNIWPFRSPKTRPATDFNMKPMGKMERISSSSASARSSSTVNLCPPKSINRLSSFDTAEEFIKPKSQDDWRAAPAPYGGILVSKEITVNVDKRQQDDRDVRGIQKTTSTSIVVLQPIGTDAEVGAQVSNEVKIYNGDISDIPTFVDILLAETVGSRS</sequence>
<dbReference type="AlphaFoldDB" id="A0A8H4LET5"/>
<keyword evidence="2" id="KW-0812">Transmembrane</keyword>
<proteinExistence type="predicted"/>
<feature type="compositionally biased region" description="Basic and acidic residues" evidence="1">
    <location>
        <begin position="687"/>
        <end position="698"/>
    </location>
</feature>
<feature type="transmembrane region" description="Helical" evidence="2">
    <location>
        <begin position="54"/>
        <end position="76"/>
    </location>
</feature>
<feature type="transmembrane region" description="Helical" evidence="2">
    <location>
        <begin position="155"/>
        <end position="182"/>
    </location>
</feature>
<dbReference type="InterPro" id="IPR005330">
    <property type="entry name" value="MHYT_dom"/>
</dbReference>
<dbReference type="PANTHER" id="PTHR35152:SF1">
    <property type="entry name" value="DOMAIN SIGNALLING PROTEIN, PUTATIVE (AFU_ORTHOLOGUE AFUA_5G11310)-RELATED"/>
    <property type="match status" value="1"/>
</dbReference>
<feature type="transmembrane region" description="Helical" evidence="2">
    <location>
        <begin position="123"/>
        <end position="143"/>
    </location>
</feature>
<dbReference type="Pfam" id="PF03707">
    <property type="entry name" value="MHYT"/>
    <property type="match status" value="2"/>
</dbReference>
<feature type="transmembrane region" description="Helical" evidence="2">
    <location>
        <begin position="20"/>
        <end position="42"/>
    </location>
</feature>
<reference evidence="4 5" key="1">
    <citation type="submission" date="2020-01" db="EMBL/GenBank/DDBJ databases">
        <title>Identification and distribution of gene clusters putatively required for synthesis of sphingolipid metabolism inhibitors in phylogenetically diverse species of the filamentous fungus Fusarium.</title>
        <authorList>
            <person name="Kim H.-S."/>
            <person name="Busman M."/>
            <person name="Brown D.W."/>
            <person name="Divon H."/>
            <person name="Uhlig S."/>
            <person name="Proctor R.H."/>
        </authorList>
    </citation>
    <scope>NUCLEOTIDE SEQUENCE [LARGE SCALE GENOMIC DNA]</scope>
    <source>
        <strain evidence="4 5">NRRL 20459</strain>
    </source>
</reference>
<feature type="transmembrane region" description="Helical" evidence="2">
    <location>
        <begin position="231"/>
        <end position="254"/>
    </location>
</feature>
<keyword evidence="5" id="KW-1185">Reference proteome</keyword>
<dbReference type="OrthoDB" id="264015at2759"/>
<keyword evidence="2" id="KW-0472">Membrane</keyword>
<accession>A0A8H4LET5</accession>
<dbReference type="EMBL" id="JAADYS010000653">
    <property type="protein sequence ID" value="KAF4468112.1"/>
    <property type="molecule type" value="Genomic_DNA"/>
</dbReference>
<feature type="domain" description="MHYT" evidence="3">
    <location>
        <begin position="19"/>
        <end position="218"/>
    </location>
</feature>
<evidence type="ECO:0000256" key="1">
    <source>
        <dbReference type="SAM" id="MobiDB-lite"/>
    </source>
</evidence>
<feature type="region of interest" description="Disordered" evidence="1">
    <location>
        <begin position="685"/>
        <end position="707"/>
    </location>
</feature>
<evidence type="ECO:0000313" key="4">
    <source>
        <dbReference type="EMBL" id="KAF4468112.1"/>
    </source>
</evidence>
<feature type="compositionally biased region" description="Polar residues" evidence="1">
    <location>
        <begin position="419"/>
        <end position="430"/>
    </location>
</feature>
<keyword evidence="2" id="KW-1133">Transmembrane helix</keyword>
<dbReference type="Proteomes" id="UP000554235">
    <property type="component" value="Unassembled WGS sequence"/>
</dbReference>
<organism evidence="4 5">
    <name type="scientific">Fusarium albosuccineum</name>
    <dbReference type="NCBI Taxonomy" id="1237068"/>
    <lineage>
        <taxon>Eukaryota</taxon>
        <taxon>Fungi</taxon>
        <taxon>Dikarya</taxon>
        <taxon>Ascomycota</taxon>
        <taxon>Pezizomycotina</taxon>
        <taxon>Sordariomycetes</taxon>
        <taxon>Hypocreomycetidae</taxon>
        <taxon>Hypocreales</taxon>
        <taxon>Nectriaceae</taxon>
        <taxon>Fusarium</taxon>
        <taxon>Fusarium decemcellulare species complex</taxon>
    </lineage>
</organism>
<evidence type="ECO:0000256" key="2">
    <source>
        <dbReference type="SAM" id="Phobius"/>
    </source>
</evidence>
<evidence type="ECO:0000259" key="3">
    <source>
        <dbReference type="PROSITE" id="PS50924"/>
    </source>
</evidence>
<protein>
    <submittedName>
        <fullName evidence="4">Signaling ykoW</fullName>
    </submittedName>
</protein>
<comment type="caution">
    <text evidence="4">The sequence shown here is derived from an EMBL/GenBank/DDBJ whole genome shotgun (WGS) entry which is preliminary data.</text>
</comment>
<feature type="region of interest" description="Disordered" evidence="1">
    <location>
        <begin position="405"/>
        <end position="435"/>
    </location>
</feature>
<dbReference type="PANTHER" id="PTHR35152">
    <property type="entry name" value="DOMAIN SIGNALLING PROTEIN, PUTATIVE (AFU_ORTHOLOGUE AFUA_5G11310)-RELATED"/>
    <property type="match status" value="1"/>
</dbReference>
<feature type="transmembrane region" description="Helical" evidence="2">
    <location>
        <begin position="194"/>
        <end position="219"/>
    </location>
</feature>
<evidence type="ECO:0000313" key="5">
    <source>
        <dbReference type="Proteomes" id="UP000554235"/>
    </source>
</evidence>
<gene>
    <name evidence="4" type="ORF">FALBO_5008</name>
</gene>